<dbReference type="SMART" id="SM00323">
    <property type="entry name" value="RasGAP"/>
    <property type="match status" value="1"/>
</dbReference>
<evidence type="ECO:0000259" key="5">
    <source>
        <dbReference type="PROSITE" id="PS50018"/>
    </source>
</evidence>
<feature type="domain" description="Ras-GAP" evidence="5">
    <location>
        <begin position="1006"/>
        <end position="1222"/>
    </location>
</feature>
<dbReference type="InParanoid" id="A0A665T5U7"/>
<evidence type="ECO:0000256" key="3">
    <source>
        <dbReference type="ARBA" id="ARBA00022860"/>
    </source>
</evidence>
<dbReference type="FunFam" id="1.10.418.10:FF:000013">
    <property type="entry name" value="IQ motif containing GTPase activating protein 1"/>
    <property type="match status" value="1"/>
</dbReference>
<accession>A0A665T5U7</accession>
<dbReference type="GO" id="GO:1903479">
    <property type="term" value="P:mitotic actomyosin contractile ring assembly actin filament organization"/>
    <property type="evidence" value="ECO:0007669"/>
    <property type="project" value="TreeGrafter"/>
</dbReference>
<evidence type="ECO:0000313" key="8">
    <source>
        <dbReference type="Proteomes" id="UP000472264"/>
    </source>
</evidence>
<dbReference type="FunFam" id="1.10.506.10:FF:000004">
    <property type="entry name" value="IQ motif containing GTPase activating protein 1"/>
    <property type="match status" value="1"/>
</dbReference>
<gene>
    <name evidence="7" type="primary">iqgap3</name>
</gene>
<keyword evidence="2" id="KW-0677">Repeat</keyword>
<evidence type="ECO:0000313" key="7">
    <source>
        <dbReference type="Ensembl" id="ENSENLP00000005079.1"/>
    </source>
</evidence>
<dbReference type="SMART" id="SM00015">
    <property type="entry name" value="IQ"/>
    <property type="match status" value="4"/>
</dbReference>
<dbReference type="SUPFAM" id="SSF47576">
    <property type="entry name" value="Calponin-homology domain, CH-domain"/>
    <property type="match status" value="1"/>
</dbReference>
<dbReference type="SUPFAM" id="SSF143885">
    <property type="entry name" value="RGC domain-like"/>
    <property type="match status" value="1"/>
</dbReference>
<sequence length="1649" mass="188573">MADSAAQNRYERLTAEQMDEQRIQNVAYQYLCRLEEAKRWMETCLGEELPAPTELEEALRNGVILAKLGHRFAPNAVPQKKIYDPEQLRYQALGLQFRHTDNINHWRNAMTTLGLPVIFHPETTDVYDKKNMPRAVYCLHALSLYLFRLGLAPQIHDLYGKVKFTEEEINNMKLELDKYGIQMPAFNKIGGILANELSVDEAAVHAAVIAINEAVDRQDVEATAGVLRNPNAMLNGLQEALMSVYQEMLWQAKRRKVERAAAIFVGPEQQDVYEQYLTQREIQENINMVNVHSAVEQVDEALDSADELTLLSALQLPGLALRGLDTNNGPWYLDQMLEERQQKALVQGCVDPLDPHKLQDCVTTANQDALEARNMLAAVKSVNASLRGSDPRQTVSCLMTSDLQLPEVFPFAADLYHRELQQLQRQTVQGELQQEELFVAVEMLSAVAVINQALGAGGFQQFSSSLVSPSAGLSNVDDTLMDRYFKCLRGVQEQQGGSRDLLTWNQLQEGISFVNNSVQDETQKLLAVGVVNEAVARGDPQQLLSALRLPSCGLVEVLPANISRYLTLLREARQHKAQVSRDPGAELQLADIHEGVRRANQQSQRALKKCLSVAAVNQAVKENKVSQTLRVLSLPELELQQLMSSCGAEYQRELHNLLTHKTHKGDNRSPWVRVRQEDSSFYYFHLNRLEGVWERPNSFVHNSVFLDQHEIQEVVCRVSASYRRSILWKSSEGLVVGLQAASRGFLVRQKVEAKQRQMTRLTPAVIIIQAHWRRFIQQRTYRRRLQFLYMNWRAVVKIQSLVRMWLVKKKYQARLRFFRCHVDAIIKIQAFFRASRAQDQYRMLVHSDTPPLSVIRKFVHLLDLGDGDIREEVELLHLREEVVRSIRFNRQLEADLDLMDLKIGLLVRNRATLQEVVTQCKKLTKKNKEQLSDMMDMERSKGLKGLSRKRRERLEAYQHLFYLLQTQPLYLAQLIFLMPQTRSTSFMEMLVFSLFNYGSAHREAFLLLQLFTEALNYEIRLKVDRPQDVVTGNPTIIKLLVNFYRHGRGHNALRDVLGPALQEVLQDRTLSIRTDPVEVYKTWINQSETQTGHKSSLPYEVSAEDALSHSEVQRRIDIAIINLKNLTDRVFKAITSNLHKLPYGLRYIAKVLRNSLKTKFPEAGEDEVSKIVGNLIYYRYMNPAIVAPDGFDVVDRLVGSTLQPEQRHILGSIARMLQHAAANKHFHGDGYHVRVLNQYISQTHTRFRKFLWNVCDVPEPEDRFSMDEYSELLIVHKPVVYISVSELLNVHKLLLEHQEVLCPNSADPLGLLLKDLGPVPSLQELIGSATGDSSLGADPESESDLSQTCKMEVSLTLTSKFDIFSDSDDKLDARGLLLSTKQLIIDVIRTQPGDSLRDILKTSTSHDQEVCHNWLMQRRAQQDALTPEKMKRNQSLVANSNLSLEEKKRKIVRSLRRLEGLGVLEPSQTENQILQMISKDIRQQRLHRQHRGADLVKLRQTLSSLQVKSSFHSEQVDFYRHYITSCLDNLTTNSKPTNKKAADGSRKRKLPILSYSATRLQEKGVLLEIEDLPPSQFKNVVFDIVSGPEGGTFNVKTRFLGVEMEEFLLKYQDLLQLQYEGVAVMKMFDKAKINVNLLVFLLNKKFFKK</sequence>
<dbReference type="InterPro" id="IPR023152">
    <property type="entry name" value="RasGAP_CS"/>
</dbReference>
<dbReference type="Pfam" id="PF00612">
    <property type="entry name" value="IQ"/>
    <property type="match status" value="3"/>
</dbReference>
<evidence type="ECO:0000259" key="6">
    <source>
        <dbReference type="PROSITE" id="PS50021"/>
    </source>
</evidence>
<dbReference type="SUPFAM" id="SSF48350">
    <property type="entry name" value="GTPase activation domain, GAP"/>
    <property type="match status" value="1"/>
</dbReference>
<dbReference type="GO" id="GO:0005938">
    <property type="term" value="C:cell cortex"/>
    <property type="evidence" value="ECO:0007669"/>
    <property type="project" value="TreeGrafter"/>
</dbReference>
<reference evidence="7" key="1">
    <citation type="submission" date="2021-04" db="EMBL/GenBank/DDBJ databases">
        <authorList>
            <consortium name="Wellcome Sanger Institute Data Sharing"/>
        </authorList>
    </citation>
    <scope>NUCLEOTIDE SEQUENCE [LARGE SCALE GENOMIC DNA]</scope>
</reference>
<dbReference type="PANTHER" id="PTHR14149">
    <property type="entry name" value="RAS GTPASE-ACTIVATING PROTEIN WITH IQ MOTIF"/>
    <property type="match status" value="1"/>
</dbReference>
<keyword evidence="3" id="KW-0112">Calmodulin-binding</keyword>
<evidence type="ECO:0000256" key="1">
    <source>
        <dbReference type="ARBA" id="ARBA00022553"/>
    </source>
</evidence>
<dbReference type="Pfam" id="PF00307">
    <property type="entry name" value="CH"/>
    <property type="match status" value="1"/>
</dbReference>
<dbReference type="InterPro" id="IPR001936">
    <property type="entry name" value="RasGAP_dom"/>
</dbReference>
<dbReference type="SMART" id="SM00033">
    <property type="entry name" value="CH"/>
    <property type="match status" value="1"/>
</dbReference>
<dbReference type="Ensembl" id="ENSENLT00000005341.1">
    <property type="protein sequence ID" value="ENSENLP00000005079.1"/>
    <property type="gene ID" value="ENSENLG00000001640.1"/>
</dbReference>
<dbReference type="InterPro" id="IPR000048">
    <property type="entry name" value="IQ_motif_EF-hand-BS"/>
</dbReference>
<protein>
    <submittedName>
        <fullName evidence="7">Ras GTPase-activating-like protein IQGAP3</fullName>
    </submittedName>
</protein>
<dbReference type="InterPro" id="IPR001715">
    <property type="entry name" value="CH_dom"/>
</dbReference>
<dbReference type="OMA" id="RELMCPE"/>
<reference evidence="7" key="3">
    <citation type="submission" date="2025-09" db="UniProtKB">
        <authorList>
            <consortium name="Ensembl"/>
        </authorList>
    </citation>
    <scope>IDENTIFICATION</scope>
</reference>
<dbReference type="Gene3D" id="1.10.418.10">
    <property type="entry name" value="Calponin-like domain"/>
    <property type="match status" value="1"/>
</dbReference>
<feature type="coiled-coil region" evidence="4">
    <location>
        <begin position="155"/>
        <end position="182"/>
    </location>
</feature>
<evidence type="ECO:0000256" key="4">
    <source>
        <dbReference type="SAM" id="Coils"/>
    </source>
</evidence>
<dbReference type="PROSITE" id="PS50021">
    <property type="entry name" value="CH"/>
    <property type="match status" value="1"/>
</dbReference>
<dbReference type="PROSITE" id="PS50018">
    <property type="entry name" value="RAS_GTPASE_ACTIV_2"/>
    <property type="match status" value="1"/>
</dbReference>
<dbReference type="GO" id="GO:0005096">
    <property type="term" value="F:GTPase activator activity"/>
    <property type="evidence" value="ECO:0007669"/>
    <property type="project" value="TreeGrafter"/>
</dbReference>
<keyword evidence="1" id="KW-0597">Phosphoprotein</keyword>
<dbReference type="InterPro" id="IPR008936">
    <property type="entry name" value="Rho_GTPase_activation_prot"/>
</dbReference>
<dbReference type="PANTHER" id="PTHR14149:SF10">
    <property type="entry name" value="RAS GTPASE-ACTIVATING-LIKE PROTEIN IQGAP3"/>
    <property type="match status" value="1"/>
</dbReference>
<dbReference type="Pfam" id="PF00616">
    <property type="entry name" value="RasGAP"/>
    <property type="match status" value="1"/>
</dbReference>
<dbReference type="InterPro" id="IPR000593">
    <property type="entry name" value="RasGAP_C"/>
</dbReference>
<keyword evidence="4" id="KW-0175">Coiled coil</keyword>
<evidence type="ECO:0000256" key="2">
    <source>
        <dbReference type="ARBA" id="ARBA00022737"/>
    </source>
</evidence>
<dbReference type="Proteomes" id="UP000472264">
    <property type="component" value="Chromosome 6"/>
</dbReference>
<reference evidence="7" key="2">
    <citation type="submission" date="2025-08" db="UniProtKB">
        <authorList>
            <consortium name="Ensembl"/>
        </authorList>
    </citation>
    <scope>IDENTIFICATION</scope>
</reference>
<name>A0A665T5U7_ECHNA</name>
<dbReference type="GO" id="GO:0051015">
    <property type="term" value="F:actin filament binding"/>
    <property type="evidence" value="ECO:0007669"/>
    <property type="project" value="TreeGrafter"/>
</dbReference>
<dbReference type="Gene3D" id="1.20.5.190">
    <property type="match status" value="1"/>
</dbReference>
<dbReference type="PROSITE" id="PS00509">
    <property type="entry name" value="RAS_GTPASE_ACTIV_1"/>
    <property type="match status" value="1"/>
</dbReference>
<feature type="domain" description="Calponin-homology (CH)" evidence="6">
    <location>
        <begin position="31"/>
        <end position="146"/>
    </location>
</feature>
<dbReference type="PROSITE" id="PS50096">
    <property type="entry name" value="IQ"/>
    <property type="match status" value="4"/>
</dbReference>
<dbReference type="Pfam" id="PF03836">
    <property type="entry name" value="RasGAP_C"/>
    <property type="match status" value="1"/>
</dbReference>
<proteinExistence type="predicted"/>
<organism evidence="7 8">
    <name type="scientific">Echeneis naucrates</name>
    <name type="common">Live sharksucker</name>
    <dbReference type="NCBI Taxonomy" id="173247"/>
    <lineage>
        <taxon>Eukaryota</taxon>
        <taxon>Metazoa</taxon>
        <taxon>Chordata</taxon>
        <taxon>Craniata</taxon>
        <taxon>Vertebrata</taxon>
        <taxon>Euteleostomi</taxon>
        <taxon>Actinopterygii</taxon>
        <taxon>Neopterygii</taxon>
        <taxon>Teleostei</taxon>
        <taxon>Neoteleostei</taxon>
        <taxon>Acanthomorphata</taxon>
        <taxon>Carangaria</taxon>
        <taxon>Carangiformes</taxon>
        <taxon>Echeneidae</taxon>
        <taxon>Echeneis</taxon>
    </lineage>
</organism>
<dbReference type="Gene3D" id="4.10.270.10">
    <property type="entry name" value="Myosin, subunit A"/>
    <property type="match status" value="1"/>
</dbReference>
<dbReference type="OrthoDB" id="775356at2759"/>
<dbReference type="Gene3D" id="1.10.506.10">
    <property type="entry name" value="GTPase Activation - p120gap, domain 1"/>
    <property type="match status" value="1"/>
</dbReference>
<dbReference type="InterPro" id="IPR036872">
    <property type="entry name" value="CH_dom_sf"/>
</dbReference>
<keyword evidence="8" id="KW-1185">Reference proteome</keyword>
<dbReference type="GO" id="GO:0005516">
    <property type="term" value="F:calmodulin binding"/>
    <property type="evidence" value="ECO:0007669"/>
    <property type="project" value="UniProtKB-KW"/>
</dbReference>